<feature type="transmembrane region" description="Helical" evidence="2">
    <location>
        <begin position="104"/>
        <end position="128"/>
    </location>
</feature>
<accession>A0A2T3NFJ9</accession>
<protein>
    <submittedName>
        <fullName evidence="3">Uncharacterized protein</fullName>
    </submittedName>
</protein>
<dbReference type="RefSeq" id="WP_107298160.1">
    <property type="nucleotide sequence ID" value="NZ_PYMB01000003.1"/>
</dbReference>
<keyword evidence="2" id="KW-0472">Membrane</keyword>
<keyword evidence="2" id="KW-0812">Transmembrane</keyword>
<reference evidence="3 4" key="1">
    <citation type="submission" date="2018-03" db="EMBL/GenBank/DDBJ databases">
        <title>Whole genome sequencing of Histamine producing bacteria.</title>
        <authorList>
            <person name="Butler K."/>
        </authorList>
    </citation>
    <scope>NUCLEOTIDE SEQUENCE [LARGE SCALE GENOMIC DNA]</scope>
    <source>
        <strain evidence="3 4">DSM 19138</strain>
    </source>
</reference>
<evidence type="ECO:0000313" key="3">
    <source>
        <dbReference type="EMBL" id="PSW13337.1"/>
    </source>
</evidence>
<gene>
    <name evidence="3" type="ORF">C9J01_10845</name>
</gene>
<dbReference type="EMBL" id="PYMB01000003">
    <property type="protein sequence ID" value="PSW13337.1"/>
    <property type="molecule type" value="Genomic_DNA"/>
</dbReference>
<dbReference type="Proteomes" id="UP000241346">
    <property type="component" value="Unassembled WGS sequence"/>
</dbReference>
<name>A0A2T3NFJ9_9GAMM</name>
<organism evidence="3 4">
    <name type="scientific">Photobacterium rosenbergii</name>
    <dbReference type="NCBI Taxonomy" id="294936"/>
    <lineage>
        <taxon>Bacteria</taxon>
        <taxon>Pseudomonadati</taxon>
        <taxon>Pseudomonadota</taxon>
        <taxon>Gammaproteobacteria</taxon>
        <taxon>Vibrionales</taxon>
        <taxon>Vibrionaceae</taxon>
        <taxon>Photobacterium</taxon>
    </lineage>
</organism>
<feature type="region of interest" description="Disordered" evidence="1">
    <location>
        <begin position="58"/>
        <end position="86"/>
    </location>
</feature>
<feature type="transmembrane region" description="Helical" evidence="2">
    <location>
        <begin position="20"/>
        <end position="42"/>
    </location>
</feature>
<keyword evidence="2" id="KW-1133">Transmembrane helix</keyword>
<evidence type="ECO:0000313" key="4">
    <source>
        <dbReference type="Proteomes" id="UP000241346"/>
    </source>
</evidence>
<evidence type="ECO:0000256" key="2">
    <source>
        <dbReference type="SAM" id="Phobius"/>
    </source>
</evidence>
<evidence type="ECO:0000256" key="1">
    <source>
        <dbReference type="SAM" id="MobiDB-lite"/>
    </source>
</evidence>
<proteinExistence type="predicted"/>
<dbReference type="AlphaFoldDB" id="A0A2T3NFJ9"/>
<feature type="compositionally biased region" description="Basic and acidic residues" evidence="1">
    <location>
        <begin position="59"/>
        <end position="71"/>
    </location>
</feature>
<sequence length="315" mass="36197">MNEQGNNPYVIERRKRITRLLWGVIVILTMTLITVTYISVIINPPRFENFPYRVLNSEDASKGSDKSDTSKKIGSSSSKEKQNESPSKNDHLVQYIAYLTYEKIISWVGIIGGIFFIVGGISMSILGFEIWNIRKSLEKTLEKALFEQDKIEFQMKSNKENFQKVTEDTTKKIEDLEQQGERIATIRDKALQDIEDLKKLVSIKQCRSNDKSSEGFVKFGDVGEDGKIVNTLWTRINSPIEMNVLPEMNSKLRANTCVFLRSDLPELTTNDVKLASPKRIIEKNCFVEVLESYTFQISPKNVRIWLHVKLIFPEC</sequence>
<comment type="caution">
    <text evidence="3">The sequence shown here is derived from an EMBL/GenBank/DDBJ whole genome shotgun (WGS) entry which is preliminary data.</text>
</comment>